<reference evidence="1" key="1">
    <citation type="journal article" date="2021" name="Proc. Natl. Acad. Sci. U.S.A.">
        <title>A Catalog of Tens of Thousands of Viruses from Human Metagenomes Reveals Hidden Associations with Chronic Diseases.</title>
        <authorList>
            <person name="Tisza M.J."/>
            <person name="Buck C.B."/>
        </authorList>
    </citation>
    <scope>NUCLEOTIDE SEQUENCE</scope>
    <source>
        <strain evidence="1">CtqED62</strain>
    </source>
</reference>
<name>A0A8S5MR68_9CAUD</name>
<sequence>MNWKTADNKISFPRGVYTLRGYFLPKICKNMYQSPPNMLW</sequence>
<proteinExistence type="predicted"/>
<organism evidence="1">
    <name type="scientific">Siphoviridae sp. ctqED62</name>
    <dbReference type="NCBI Taxonomy" id="2826468"/>
    <lineage>
        <taxon>Viruses</taxon>
        <taxon>Duplodnaviria</taxon>
        <taxon>Heunggongvirae</taxon>
        <taxon>Uroviricota</taxon>
        <taxon>Caudoviricetes</taxon>
    </lineage>
</organism>
<protein>
    <submittedName>
        <fullName evidence="1">Uncharacterized protein</fullName>
    </submittedName>
</protein>
<evidence type="ECO:0000313" key="1">
    <source>
        <dbReference type="EMBL" id="DAD84716.1"/>
    </source>
</evidence>
<dbReference type="EMBL" id="BK014965">
    <property type="protein sequence ID" value="DAD84716.1"/>
    <property type="molecule type" value="Genomic_DNA"/>
</dbReference>
<accession>A0A8S5MR68</accession>